<dbReference type="EMBL" id="KZ613783">
    <property type="protein sequence ID" value="PMD63035.1"/>
    <property type="molecule type" value="Genomic_DNA"/>
</dbReference>
<name>A0A2J6TJ47_9HELO</name>
<gene>
    <name evidence="2" type="ORF">K444DRAFT_627880</name>
</gene>
<dbReference type="GeneID" id="36590933"/>
<keyword evidence="1" id="KW-0732">Signal</keyword>
<evidence type="ECO:0000313" key="3">
    <source>
        <dbReference type="Proteomes" id="UP000235371"/>
    </source>
</evidence>
<reference evidence="2 3" key="1">
    <citation type="submission" date="2016-04" db="EMBL/GenBank/DDBJ databases">
        <title>A degradative enzymes factory behind the ericoid mycorrhizal symbiosis.</title>
        <authorList>
            <consortium name="DOE Joint Genome Institute"/>
            <person name="Martino E."/>
            <person name="Morin E."/>
            <person name="Grelet G."/>
            <person name="Kuo A."/>
            <person name="Kohler A."/>
            <person name="Daghino S."/>
            <person name="Barry K."/>
            <person name="Choi C."/>
            <person name="Cichocki N."/>
            <person name="Clum A."/>
            <person name="Copeland A."/>
            <person name="Hainaut M."/>
            <person name="Haridas S."/>
            <person name="Labutti K."/>
            <person name="Lindquist E."/>
            <person name="Lipzen A."/>
            <person name="Khouja H.-R."/>
            <person name="Murat C."/>
            <person name="Ohm R."/>
            <person name="Olson A."/>
            <person name="Spatafora J."/>
            <person name="Veneault-Fourrey C."/>
            <person name="Henrissat B."/>
            <person name="Grigoriev I."/>
            <person name="Martin F."/>
            <person name="Perotto S."/>
        </authorList>
    </citation>
    <scope>NUCLEOTIDE SEQUENCE [LARGE SCALE GENOMIC DNA]</scope>
    <source>
        <strain evidence="2 3">E</strain>
    </source>
</reference>
<keyword evidence="3" id="KW-1185">Reference proteome</keyword>
<accession>A0A2J6TJ47</accession>
<dbReference type="Proteomes" id="UP000235371">
    <property type="component" value="Unassembled WGS sequence"/>
</dbReference>
<organism evidence="2 3">
    <name type="scientific">Hyaloscypha bicolor E</name>
    <dbReference type="NCBI Taxonomy" id="1095630"/>
    <lineage>
        <taxon>Eukaryota</taxon>
        <taxon>Fungi</taxon>
        <taxon>Dikarya</taxon>
        <taxon>Ascomycota</taxon>
        <taxon>Pezizomycotina</taxon>
        <taxon>Leotiomycetes</taxon>
        <taxon>Helotiales</taxon>
        <taxon>Hyaloscyphaceae</taxon>
        <taxon>Hyaloscypha</taxon>
        <taxon>Hyaloscypha bicolor</taxon>
    </lineage>
</organism>
<proteinExistence type="predicted"/>
<dbReference type="InParanoid" id="A0A2J6TJ47"/>
<dbReference type="AlphaFoldDB" id="A0A2J6TJ47"/>
<feature type="chain" id="PRO_5014377732" evidence="1">
    <location>
        <begin position="29"/>
        <end position="153"/>
    </location>
</feature>
<evidence type="ECO:0000313" key="2">
    <source>
        <dbReference type="EMBL" id="PMD63035.1"/>
    </source>
</evidence>
<protein>
    <submittedName>
        <fullName evidence="2">Uncharacterized protein</fullName>
    </submittedName>
</protein>
<dbReference type="OrthoDB" id="10503976at2759"/>
<sequence length="153" mass="15853">MSVTLTHVVAALASVTVVLSSAIPEVGGSDVAVSGRFSLPPPPATHADEAAGSDITAGSEFAHFGLSSAGTEVYHDDEFVGTPEEIYAKVNARLASLGLEKRGYVGNIIEHCSFTTIAGQLAGGQMFDTDRENVILRGGQGLATDCAYGPWKK</sequence>
<evidence type="ECO:0000256" key="1">
    <source>
        <dbReference type="SAM" id="SignalP"/>
    </source>
</evidence>
<feature type="signal peptide" evidence="1">
    <location>
        <begin position="1"/>
        <end position="28"/>
    </location>
</feature>
<dbReference type="RefSeq" id="XP_024739939.1">
    <property type="nucleotide sequence ID" value="XM_024882856.1"/>
</dbReference>